<sequence length="202" mass="23039">MDEVERYHKIMKPIIEEEKKKPKIMLLGQYKEYPNKDGPALFYPPKNYRPTPISRPKDLNFLEEQRKQFDGDVREGVVPLFDGVAEFINTHLQIYQIIPEAIISLIIFEAEQIAQSETQSKDQDQLTNEIGRIVADGTNDNGDKDKSEHTIEPKHFTNGNDGLRKNDSWTQLQANVNGEANPEINITKISANIPLHNVIGSD</sequence>
<name>A0A5J4UMZ1_9EUKA</name>
<dbReference type="AlphaFoldDB" id="A0A5J4UMZ1"/>
<organism evidence="2 3">
    <name type="scientific">Streblomastix strix</name>
    <dbReference type="NCBI Taxonomy" id="222440"/>
    <lineage>
        <taxon>Eukaryota</taxon>
        <taxon>Metamonada</taxon>
        <taxon>Preaxostyla</taxon>
        <taxon>Oxymonadida</taxon>
        <taxon>Streblomastigidae</taxon>
        <taxon>Streblomastix</taxon>
    </lineage>
</organism>
<evidence type="ECO:0000256" key="1">
    <source>
        <dbReference type="SAM" id="MobiDB-lite"/>
    </source>
</evidence>
<protein>
    <submittedName>
        <fullName evidence="2">Uncharacterized protein</fullName>
    </submittedName>
</protein>
<accession>A0A5J4UMZ1</accession>
<feature type="compositionally biased region" description="Basic and acidic residues" evidence="1">
    <location>
        <begin position="141"/>
        <end position="155"/>
    </location>
</feature>
<dbReference type="EMBL" id="SNRW01014262">
    <property type="protein sequence ID" value="KAA6371663.1"/>
    <property type="molecule type" value="Genomic_DNA"/>
</dbReference>
<feature type="region of interest" description="Disordered" evidence="1">
    <location>
        <begin position="133"/>
        <end position="166"/>
    </location>
</feature>
<evidence type="ECO:0000313" key="2">
    <source>
        <dbReference type="EMBL" id="KAA6371663.1"/>
    </source>
</evidence>
<gene>
    <name evidence="2" type="ORF">EZS28_032808</name>
</gene>
<proteinExistence type="predicted"/>
<reference evidence="2 3" key="1">
    <citation type="submission" date="2019-03" db="EMBL/GenBank/DDBJ databases">
        <title>Single cell metagenomics reveals metabolic interactions within the superorganism composed of flagellate Streblomastix strix and complex community of Bacteroidetes bacteria on its surface.</title>
        <authorList>
            <person name="Treitli S.C."/>
            <person name="Kolisko M."/>
            <person name="Husnik F."/>
            <person name="Keeling P."/>
            <person name="Hampl V."/>
        </authorList>
    </citation>
    <scope>NUCLEOTIDE SEQUENCE [LARGE SCALE GENOMIC DNA]</scope>
    <source>
        <strain evidence="2">ST1C</strain>
    </source>
</reference>
<comment type="caution">
    <text evidence="2">The sequence shown here is derived from an EMBL/GenBank/DDBJ whole genome shotgun (WGS) entry which is preliminary data.</text>
</comment>
<evidence type="ECO:0000313" key="3">
    <source>
        <dbReference type="Proteomes" id="UP000324800"/>
    </source>
</evidence>
<dbReference type="Proteomes" id="UP000324800">
    <property type="component" value="Unassembled WGS sequence"/>
</dbReference>